<gene>
    <name evidence="7" type="ORF">CYL18_05525</name>
</gene>
<evidence type="ECO:0000313" key="8">
    <source>
        <dbReference type="Proteomes" id="UP000239663"/>
    </source>
</evidence>
<sequence length="123" mass="13177">MKTFIIIAAVNAALAVALGAFGAHGLEGKIADKYLETWQTGVQYQMFHAGGLFVIGLLWNHLSSHNLLSWSGWAMLAGIILFSGSLYILSVSGISKLGMITPLGGVAFITAWILMIVAVYKYS</sequence>
<evidence type="ECO:0000256" key="5">
    <source>
        <dbReference type="ARBA" id="ARBA00023136"/>
    </source>
</evidence>
<feature type="transmembrane region" description="Helical" evidence="6">
    <location>
        <begin position="100"/>
        <end position="120"/>
    </location>
</feature>
<dbReference type="GO" id="GO:0005886">
    <property type="term" value="C:plasma membrane"/>
    <property type="evidence" value="ECO:0007669"/>
    <property type="project" value="TreeGrafter"/>
</dbReference>
<keyword evidence="3 6" id="KW-0812">Transmembrane</keyword>
<reference evidence="7 8" key="1">
    <citation type="submission" date="2017-12" db="EMBL/GenBank/DDBJ databases">
        <title>Taxonomic description and draft genome of Pradoshia cofamensis Gen. nov., sp. nov., a thermotolerant bacillale isolated from anterior gut of earthworm Eisenia fetida.</title>
        <authorList>
            <person name="Saha T."/>
            <person name="Chakraborty R."/>
        </authorList>
    </citation>
    <scope>NUCLEOTIDE SEQUENCE [LARGE SCALE GENOMIC DNA]</scope>
    <source>
        <strain evidence="7 8">EAG3</strain>
    </source>
</reference>
<organism evidence="7 8">
    <name type="scientific">Pradoshia eiseniae</name>
    <dbReference type="NCBI Taxonomy" id="2064768"/>
    <lineage>
        <taxon>Bacteria</taxon>
        <taxon>Bacillati</taxon>
        <taxon>Bacillota</taxon>
        <taxon>Bacilli</taxon>
        <taxon>Bacillales</taxon>
        <taxon>Bacillaceae</taxon>
        <taxon>Pradoshia</taxon>
    </lineage>
</organism>
<protein>
    <submittedName>
        <fullName evidence="7">DUF423 domain-containing protein</fullName>
    </submittedName>
</protein>
<comment type="similarity">
    <text evidence="2">Belongs to the UPF0382 family.</text>
</comment>
<evidence type="ECO:0000256" key="2">
    <source>
        <dbReference type="ARBA" id="ARBA00009694"/>
    </source>
</evidence>
<comment type="caution">
    <text evidence="7">The sequence shown here is derived from an EMBL/GenBank/DDBJ whole genome shotgun (WGS) entry which is preliminary data.</text>
</comment>
<feature type="transmembrane region" description="Helical" evidence="6">
    <location>
        <begin position="43"/>
        <end position="62"/>
    </location>
</feature>
<dbReference type="InterPro" id="IPR006696">
    <property type="entry name" value="DUF423"/>
</dbReference>
<evidence type="ECO:0000313" key="7">
    <source>
        <dbReference type="EMBL" id="PQD96062.1"/>
    </source>
</evidence>
<feature type="transmembrane region" description="Helical" evidence="6">
    <location>
        <begin position="74"/>
        <end position="94"/>
    </location>
</feature>
<dbReference type="AlphaFoldDB" id="A0A2S7N1U9"/>
<dbReference type="OrthoDB" id="9802121at2"/>
<name>A0A2S7N1U9_9BACI</name>
<dbReference type="Proteomes" id="UP000239663">
    <property type="component" value="Unassembled WGS sequence"/>
</dbReference>
<dbReference type="Pfam" id="PF04241">
    <property type="entry name" value="DUF423"/>
    <property type="match status" value="1"/>
</dbReference>
<evidence type="ECO:0000256" key="1">
    <source>
        <dbReference type="ARBA" id="ARBA00004141"/>
    </source>
</evidence>
<accession>A0A2S7N1U9</accession>
<keyword evidence="5 6" id="KW-0472">Membrane</keyword>
<keyword evidence="4 6" id="KW-1133">Transmembrane helix</keyword>
<dbReference type="PANTHER" id="PTHR43461:SF1">
    <property type="entry name" value="TRANSMEMBRANE PROTEIN 256"/>
    <property type="match status" value="1"/>
</dbReference>
<comment type="subcellular location">
    <subcellularLocation>
        <location evidence="1">Membrane</location>
        <topology evidence="1">Multi-pass membrane protein</topology>
    </subcellularLocation>
</comment>
<evidence type="ECO:0000256" key="3">
    <source>
        <dbReference type="ARBA" id="ARBA00022692"/>
    </source>
</evidence>
<proteinExistence type="inferred from homology"/>
<evidence type="ECO:0000256" key="4">
    <source>
        <dbReference type="ARBA" id="ARBA00022989"/>
    </source>
</evidence>
<dbReference type="PANTHER" id="PTHR43461">
    <property type="entry name" value="TRANSMEMBRANE PROTEIN 256"/>
    <property type="match status" value="1"/>
</dbReference>
<keyword evidence="8" id="KW-1185">Reference proteome</keyword>
<evidence type="ECO:0000256" key="6">
    <source>
        <dbReference type="SAM" id="Phobius"/>
    </source>
</evidence>
<dbReference type="EMBL" id="PKOZ01000002">
    <property type="protein sequence ID" value="PQD96062.1"/>
    <property type="molecule type" value="Genomic_DNA"/>
</dbReference>
<dbReference type="RefSeq" id="WP_104848491.1">
    <property type="nucleotide sequence ID" value="NZ_PKOZ01000002.1"/>
</dbReference>